<keyword evidence="2" id="KW-0472">Membrane</keyword>
<name>A0AAD6V9F8_9AGAR</name>
<accession>A0AAD6V9F8</accession>
<dbReference type="Proteomes" id="UP001219525">
    <property type="component" value="Unassembled WGS sequence"/>
</dbReference>
<keyword evidence="5" id="KW-1185">Reference proteome</keyword>
<evidence type="ECO:0000313" key="5">
    <source>
        <dbReference type="Proteomes" id="UP001219525"/>
    </source>
</evidence>
<dbReference type="EMBL" id="JARJCW010000052">
    <property type="protein sequence ID" value="KAJ7203158.1"/>
    <property type="molecule type" value="Genomic_DNA"/>
</dbReference>
<keyword evidence="2" id="KW-1133">Transmembrane helix</keyword>
<comment type="caution">
    <text evidence="4">The sequence shown here is derived from an EMBL/GenBank/DDBJ whole genome shotgun (WGS) entry which is preliminary data.</text>
</comment>
<feature type="region of interest" description="Disordered" evidence="1">
    <location>
        <begin position="1"/>
        <end position="21"/>
    </location>
</feature>
<proteinExistence type="predicted"/>
<feature type="domain" description="DUF6535" evidence="3">
    <location>
        <begin position="89"/>
        <end position="264"/>
    </location>
</feature>
<protein>
    <recommendedName>
        <fullName evidence="3">DUF6535 domain-containing protein</fullName>
    </recommendedName>
</protein>
<gene>
    <name evidence="4" type="ORF">GGX14DRAFT_399119</name>
</gene>
<keyword evidence="2" id="KW-0812">Transmembrane</keyword>
<dbReference type="InterPro" id="IPR045338">
    <property type="entry name" value="DUF6535"/>
</dbReference>
<organism evidence="4 5">
    <name type="scientific">Mycena pura</name>
    <dbReference type="NCBI Taxonomy" id="153505"/>
    <lineage>
        <taxon>Eukaryota</taxon>
        <taxon>Fungi</taxon>
        <taxon>Dikarya</taxon>
        <taxon>Basidiomycota</taxon>
        <taxon>Agaricomycotina</taxon>
        <taxon>Agaricomycetes</taxon>
        <taxon>Agaricomycetidae</taxon>
        <taxon>Agaricales</taxon>
        <taxon>Marasmiineae</taxon>
        <taxon>Mycenaceae</taxon>
        <taxon>Mycena</taxon>
    </lineage>
</organism>
<feature type="transmembrane region" description="Helical" evidence="2">
    <location>
        <begin position="114"/>
        <end position="132"/>
    </location>
</feature>
<feature type="transmembrane region" description="Helical" evidence="2">
    <location>
        <begin position="176"/>
        <end position="200"/>
    </location>
</feature>
<evidence type="ECO:0000313" key="4">
    <source>
        <dbReference type="EMBL" id="KAJ7203158.1"/>
    </source>
</evidence>
<sequence>MLSHSQPEPVEAPICSQPIAETPNVAIPDMEGETSIIEEPDKQASALPEDNATLSEILSVNEDQSDKSHTAGEALKQKPEGLDIKTTFWNAYKPLADEFDKEFKDKYGTNLDTSLIFAGLFSAVSSAFIIQIQPQLQPDPNVITQGLLLHLVQNLTGSVPPGIQVPMPASDGVHSMVVIAQSFLYFSLFSTLLAALLAVLAKQWLLHYDSAGERGSMEDRGLERQRKVDGLQRWKFDFAMQIFPLLLQTSLLLFAAALSIYLWTINHVIAGISMGLTSLGVTLYILMVVSAVISRDSPYQTSLTAISISIISYAATVFKDLKQENRSFSRDPDESSKIQHRKFWQKLKVLPPLLPRFNSEKSKSATPKPTPMFDELPPPSKEIQAVLWALETSMDPRVVEAAAVMVPSLQWPIDLELQPAMRRLADVFHGCLIYSAGGRVVTVREGMAARATSCLKAFGVLEMISNSEDILNPITFIPNCMEGGGDELTSLVKLFKISNYHPWFAQNANVTQWTLRFISGQHPQESDLEKVLDHFELNEELLKDSSLLADLLFCINSFFSAPACQDLALMDKRNYDMRIMEKLFDNLANRLTANTHPLDPQVVEKICEKIALYRDSGLLNLDLVWCRTAAYKMCANLELQWNAKASIMELVRVPTGYIWPDMDLDVDVAWVYTMVEELQSPLTEDIELLCDLLQVLCHVQQSVPLKSTIANTLIWAISPLAFQTICSAVHWFEDNELQLVLQEQLVLEKMHNVLMDSLGYNYVLEYLKLCEQISNIPLWQSIMRQKLPDWLQLMYSTMAEGYSNTFILASARLWGIDESEVHEYVWQEQPLVLAFTSLANTLNQFISTDSQECHQIATIIRCTVSSMAFLSRAGFSWKDGICVIQPSQTMKNKIMPRLSNALTAAAREIANNPNMAQEMKATLNSATDAMLKLALTISGELTHGWDQEHEASSEEAELRYWGSLRTGFDAQLSALEELVEKMGEEHGPKTTVDPVVPVE</sequence>
<feature type="transmembrane region" description="Helical" evidence="2">
    <location>
        <begin position="269"/>
        <end position="289"/>
    </location>
</feature>
<feature type="region of interest" description="Disordered" evidence="1">
    <location>
        <begin position="33"/>
        <end position="52"/>
    </location>
</feature>
<evidence type="ECO:0000256" key="2">
    <source>
        <dbReference type="SAM" id="Phobius"/>
    </source>
</evidence>
<feature type="transmembrane region" description="Helical" evidence="2">
    <location>
        <begin position="242"/>
        <end position="263"/>
    </location>
</feature>
<reference evidence="4" key="1">
    <citation type="submission" date="2023-03" db="EMBL/GenBank/DDBJ databases">
        <title>Massive genome expansion in bonnet fungi (Mycena s.s.) driven by repeated elements and novel gene families across ecological guilds.</title>
        <authorList>
            <consortium name="Lawrence Berkeley National Laboratory"/>
            <person name="Harder C.B."/>
            <person name="Miyauchi S."/>
            <person name="Viragh M."/>
            <person name="Kuo A."/>
            <person name="Thoen E."/>
            <person name="Andreopoulos B."/>
            <person name="Lu D."/>
            <person name="Skrede I."/>
            <person name="Drula E."/>
            <person name="Henrissat B."/>
            <person name="Morin E."/>
            <person name="Kohler A."/>
            <person name="Barry K."/>
            <person name="LaButti K."/>
            <person name="Morin E."/>
            <person name="Salamov A."/>
            <person name="Lipzen A."/>
            <person name="Mereny Z."/>
            <person name="Hegedus B."/>
            <person name="Baldrian P."/>
            <person name="Stursova M."/>
            <person name="Weitz H."/>
            <person name="Taylor A."/>
            <person name="Grigoriev I.V."/>
            <person name="Nagy L.G."/>
            <person name="Martin F."/>
            <person name="Kauserud H."/>
        </authorList>
    </citation>
    <scope>NUCLEOTIDE SEQUENCE</scope>
    <source>
        <strain evidence="4">9144</strain>
    </source>
</reference>
<dbReference type="AlphaFoldDB" id="A0AAD6V9F8"/>
<feature type="transmembrane region" description="Helical" evidence="2">
    <location>
        <begin position="301"/>
        <end position="318"/>
    </location>
</feature>
<dbReference type="Pfam" id="PF20153">
    <property type="entry name" value="DUF6535"/>
    <property type="match status" value="1"/>
</dbReference>
<evidence type="ECO:0000256" key="1">
    <source>
        <dbReference type="SAM" id="MobiDB-lite"/>
    </source>
</evidence>
<evidence type="ECO:0000259" key="3">
    <source>
        <dbReference type="Pfam" id="PF20153"/>
    </source>
</evidence>